<dbReference type="EMBL" id="VRMN01000005">
    <property type="protein sequence ID" value="KAA8494126.1"/>
    <property type="molecule type" value="Genomic_DNA"/>
</dbReference>
<organism evidence="3 4">
    <name type="scientific">Porphyridium purpureum</name>
    <name type="common">Red alga</name>
    <name type="synonym">Porphyridium cruentum</name>
    <dbReference type="NCBI Taxonomy" id="35688"/>
    <lineage>
        <taxon>Eukaryota</taxon>
        <taxon>Rhodophyta</taxon>
        <taxon>Bangiophyceae</taxon>
        <taxon>Porphyridiales</taxon>
        <taxon>Porphyridiaceae</taxon>
        <taxon>Porphyridium</taxon>
    </lineage>
</organism>
<feature type="coiled-coil region" evidence="1">
    <location>
        <begin position="410"/>
        <end position="448"/>
    </location>
</feature>
<feature type="region of interest" description="Disordered" evidence="2">
    <location>
        <begin position="483"/>
        <end position="542"/>
    </location>
</feature>
<evidence type="ECO:0000256" key="1">
    <source>
        <dbReference type="SAM" id="Coils"/>
    </source>
</evidence>
<name>A0A5J4YS24_PORPP</name>
<evidence type="ECO:0000313" key="3">
    <source>
        <dbReference type="EMBL" id="KAA8494126.1"/>
    </source>
</evidence>
<gene>
    <name evidence="3" type="ORF">FVE85_4101</name>
</gene>
<accession>A0A5J4YS24</accession>
<feature type="compositionally biased region" description="Basic and acidic residues" evidence="2">
    <location>
        <begin position="161"/>
        <end position="174"/>
    </location>
</feature>
<dbReference type="Proteomes" id="UP000324585">
    <property type="component" value="Unassembled WGS sequence"/>
</dbReference>
<feature type="compositionally biased region" description="Acidic residues" evidence="2">
    <location>
        <begin position="178"/>
        <end position="190"/>
    </location>
</feature>
<keyword evidence="4" id="KW-1185">Reference proteome</keyword>
<keyword evidence="1" id="KW-0175">Coiled coil</keyword>
<evidence type="ECO:0000313" key="4">
    <source>
        <dbReference type="Proteomes" id="UP000324585"/>
    </source>
</evidence>
<feature type="compositionally biased region" description="Polar residues" evidence="2">
    <location>
        <begin position="328"/>
        <end position="341"/>
    </location>
</feature>
<sequence>MAAMEVRVVAEMFEEAAAQVKAPRQREFGADSRQDRTVLGGGVAAAREVWERRFAEFRKEESANNLSLPVSETTAAGEEWLSAPSVDEFKSPDRRGYNDLARKHIFWDEQFDRDTSSATDESSGWRKEALATATNVSPIEAALRCRVAELEEELRMVRQEQLTDEKRRRDRDVYDGDASMEEAGSEEELCQETTEIGRSLADGTNQQRAQLYLNQLRAQTEINRQLAAQIMFLEDEVMKMQDLLNDIDGHLVDDVSLRRESILSSFQDRASFLDDIELERVKDDTFHHEPSIDVHSGAQCCEEMVGRQQPRIFERMKHPSDHSMRKQAVQSSDSSPGSQRRTFCGVDESVNSTPMGQDDAAEGRSLLYQYERCKWKCSQLHVLLKMYIRSEQHWRSLALSGEGKAKEDDVEQFRRDSERLDEEVMVALQEARTEHDRLRVVNEELMQIVGEKNAAIEQMKLELGATTPLPRTPYQLRTPAAILARSPGDPGRNDDSSLYRSGQGDSSARGLGLGSGRPRETRANSTVIKPRRRILMSPITPA</sequence>
<comment type="caution">
    <text evidence="3">The sequence shown here is derived from an EMBL/GenBank/DDBJ whole genome shotgun (WGS) entry which is preliminary data.</text>
</comment>
<protein>
    <submittedName>
        <fullName evidence="3">Uncharacterized protein</fullName>
    </submittedName>
</protein>
<evidence type="ECO:0000256" key="2">
    <source>
        <dbReference type="SAM" id="MobiDB-lite"/>
    </source>
</evidence>
<feature type="region of interest" description="Disordered" evidence="2">
    <location>
        <begin position="161"/>
        <end position="192"/>
    </location>
</feature>
<feature type="region of interest" description="Disordered" evidence="2">
    <location>
        <begin position="317"/>
        <end position="359"/>
    </location>
</feature>
<reference evidence="4" key="1">
    <citation type="journal article" date="2019" name="Nat. Commun.">
        <title>Expansion of phycobilisome linker gene families in mesophilic red algae.</title>
        <authorList>
            <person name="Lee J."/>
            <person name="Kim D."/>
            <person name="Bhattacharya D."/>
            <person name="Yoon H.S."/>
        </authorList>
    </citation>
    <scope>NUCLEOTIDE SEQUENCE [LARGE SCALE GENOMIC DNA]</scope>
    <source>
        <strain evidence="4">CCMP 1328</strain>
    </source>
</reference>
<feature type="coiled-coil region" evidence="1">
    <location>
        <begin position="216"/>
        <end position="243"/>
    </location>
</feature>
<proteinExistence type="predicted"/>
<dbReference type="AlphaFoldDB" id="A0A5J4YS24"/>